<organism evidence="3 4">
    <name type="scientific">Anisodus acutangulus</name>
    <dbReference type="NCBI Taxonomy" id="402998"/>
    <lineage>
        <taxon>Eukaryota</taxon>
        <taxon>Viridiplantae</taxon>
        <taxon>Streptophyta</taxon>
        <taxon>Embryophyta</taxon>
        <taxon>Tracheophyta</taxon>
        <taxon>Spermatophyta</taxon>
        <taxon>Magnoliopsida</taxon>
        <taxon>eudicotyledons</taxon>
        <taxon>Gunneridae</taxon>
        <taxon>Pentapetalae</taxon>
        <taxon>asterids</taxon>
        <taxon>lamiids</taxon>
        <taxon>Solanales</taxon>
        <taxon>Solanaceae</taxon>
        <taxon>Solanoideae</taxon>
        <taxon>Hyoscyameae</taxon>
        <taxon>Anisodus</taxon>
    </lineage>
</organism>
<comment type="caution">
    <text evidence="3">The sequence shown here is derived from an EMBL/GenBank/DDBJ whole genome shotgun (WGS) entry which is preliminary data.</text>
</comment>
<reference evidence="4" key="1">
    <citation type="journal article" date="2023" name="Proc. Natl. Acad. Sci. U.S.A.">
        <title>Genomic and structural basis for evolution of tropane alkaloid biosynthesis.</title>
        <authorList>
            <person name="Wanga Y.-J."/>
            <person name="Taina T."/>
            <person name="Yua J.-Y."/>
            <person name="Lia J."/>
            <person name="Xua B."/>
            <person name="Chenc J."/>
            <person name="D'Auriad J.C."/>
            <person name="Huanga J.-P."/>
            <person name="Huanga S.-X."/>
        </authorList>
    </citation>
    <scope>NUCLEOTIDE SEQUENCE [LARGE SCALE GENOMIC DNA]</scope>
    <source>
        <strain evidence="4">cv. KIB-2019</strain>
    </source>
</reference>
<name>A0A9Q1LUD8_9SOLA</name>
<protein>
    <submittedName>
        <fullName evidence="3">Uncharacterized protein</fullName>
    </submittedName>
</protein>
<sequence length="233" mass="26190">MKRNHQLKKSTPEGEPAAKRGRGRPMTRSNTTPSVATEIPAHHDTGNWFSCPAPNTTPSMAPQMPSTVAGRSSRTRRVWEGMLIIHLKVGLHVLVQLLHLIQLLYLVHNQDLVQLLQIKKREKVWQEQTPYKRPRVMGMGVFQAENGVTTINPNQRIVSTGSRKMIRSADVSGDIGFKPTSGLKWKGSKAITTRRLQEIRDQAKTNASNNASQCITPSTTNRFRIFIKAFNTF</sequence>
<feature type="region of interest" description="Disordered" evidence="1">
    <location>
        <begin position="1"/>
        <end position="69"/>
    </location>
</feature>
<evidence type="ECO:0000313" key="4">
    <source>
        <dbReference type="Proteomes" id="UP001152561"/>
    </source>
</evidence>
<dbReference type="Proteomes" id="UP001152561">
    <property type="component" value="Unassembled WGS sequence"/>
</dbReference>
<keyword evidence="2" id="KW-1133">Transmembrane helix</keyword>
<keyword evidence="2" id="KW-0472">Membrane</keyword>
<keyword evidence="4" id="KW-1185">Reference proteome</keyword>
<dbReference type="OrthoDB" id="1305093at2759"/>
<keyword evidence="2" id="KW-0812">Transmembrane</keyword>
<accession>A0A9Q1LUD8</accession>
<evidence type="ECO:0000256" key="1">
    <source>
        <dbReference type="SAM" id="MobiDB-lite"/>
    </source>
</evidence>
<dbReference type="EMBL" id="JAJAGQ010000014">
    <property type="protein sequence ID" value="KAJ8544003.1"/>
    <property type="molecule type" value="Genomic_DNA"/>
</dbReference>
<feature type="compositionally biased region" description="Polar residues" evidence="1">
    <location>
        <begin position="53"/>
        <end position="69"/>
    </location>
</feature>
<evidence type="ECO:0000256" key="2">
    <source>
        <dbReference type="SAM" id="Phobius"/>
    </source>
</evidence>
<gene>
    <name evidence="3" type="ORF">K7X08_025621</name>
</gene>
<evidence type="ECO:0000313" key="3">
    <source>
        <dbReference type="EMBL" id="KAJ8544003.1"/>
    </source>
</evidence>
<feature type="transmembrane region" description="Helical" evidence="2">
    <location>
        <begin position="83"/>
        <end position="107"/>
    </location>
</feature>
<dbReference type="AlphaFoldDB" id="A0A9Q1LUD8"/>
<proteinExistence type="predicted"/>